<dbReference type="FunFam" id="3.30.60.20:FF:000008">
    <property type="entry name" value="Protein kinase C theta"/>
    <property type="match status" value="1"/>
</dbReference>
<comment type="caution">
    <text evidence="22">The sequence shown here is derived from an EMBL/GenBank/DDBJ whole genome shotgun (WGS) entry which is preliminary data.</text>
</comment>
<dbReference type="Gene3D" id="1.10.510.10">
    <property type="entry name" value="Transferase(Phosphotransferase) domain 1"/>
    <property type="match status" value="1"/>
</dbReference>
<keyword evidence="7" id="KW-0677">Repeat</keyword>
<evidence type="ECO:0000256" key="2">
    <source>
        <dbReference type="ARBA" id="ARBA00012429"/>
    </source>
</evidence>
<dbReference type="SUPFAM" id="SSF49562">
    <property type="entry name" value="C2 domain (Calcium/lipid-binding domain, CaLB)"/>
    <property type="match status" value="1"/>
</dbReference>
<dbReference type="GO" id="GO:0010646">
    <property type="term" value="P:regulation of cell communication"/>
    <property type="evidence" value="ECO:0007669"/>
    <property type="project" value="UniProtKB-ARBA"/>
</dbReference>
<evidence type="ECO:0000256" key="9">
    <source>
        <dbReference type="ARBA" id="ARBA00022771"/>
    </source>
</evidence>
<evidence type="ECO:0000313" key="23">
    <source>
        <dbReference type="Proteomes" id="UP001620626"/>
    </source>
</evidence>
<feature type="compositionally biased region" description="Basic residues" evidence="18">
    <location>
        <begin position="106"/>
        <end position="116"/>
    </location>
</feature>
<evidence type="ECO:0000259" key="20">
    <source>
        <dbReference type="PROSITE" id="PS50081"/>
    </source>
</evidence>
<dbReference type="InterPro" id="IPR035892">
    <property type="entry name" value="C2_domain_sf"/>
</dbReference>
<sequence length="853" mass="95860">MKFRSLALSLRVFHLRRQHQQHQQGANEIFDLFPLEDLLETVYVADEVTGGTFLNNESEQQPRDCSVADFAPAPPLSPSSSLSSSASFASLAPSLNGLTNSEQQQKKQKKKRKTRIAAKESLKMSTSSPAGEKADKALLPFAGTDVAVVRLKLLRAEFPDDQLPPGSQSSELNCAINVKEKVEINGENRLIQKRKTMQLQWEKCFDVGILPQRVLQLMVHQNDKTLVADATMRLEDIVNKSKADSVTHIWINLKPCGRILAQTKKIGTDSEDYNSEDGTGSSSTPWAKEGGIRRRRGAIKHAKVHEIRGHQFVATFFRQPTFCSLCSEFMWGLNKQGYRCRLCTLAVHKKCHEKTLSQCPGSAKNSKETIYLKERFKIDVPHRFKQYNFKSLTFCDHCGSLLYGLFKQGMKCEVCGVNCHNRCERHMPNLCGVNQKQLSDALLEIKRSTPPGSVGGGTAQQQQMFNGMGNKFKALFRPQTAGSLDIVGTEKDGAEEGAGGDSPRHFKLQNFAIHKVLGKGSFGKVLLVELKGRQQFFAMKCLKKDVILEDDDTECTFIERRVLILATECPFLCQLFASFQSNEYLFFVMHYLNGGDLMYHIQQVKRFDEQRTRFYTCEIICALQYLHSKNIIYRDLKLDNILLDSDGHIHLADFGMCKTDSNRENGMASTFCGTPDYIAPEIIKGQLYNQAVDFWSLGVLMYEMLIGQSPFHGDGEDELFDAILNERPYFPKSIGKEAAKILSALFDRNPNTRLGMPECPDGPIRQHSFFRAVDWKKFETRQILPPFKPSVKSANDTSNFDDDFTQEKAALTPIQDKHLLASIDPDAFANFSYTNPHFVPNLVGSGAVASVVG</sequence>
<feature type="binding site" evidence="16">
    <location>
        <begin position="517"/>
        <end position="525"/>
    </location>
    <ligand>
        <name>ATP</name>
        <dbReference type="ChEBI" id="CHEBI:30616"/>
    </ligand>
</feature>
<evidence type="ECO:0000256" key="11">
    <source>
        <dbReference type="ARBA" id="ARBA00022833"/>
    </source>
</evidence>
<evidence type="ECO:0000256" key="3">
    <source>
        <dbReference type="ARBA" id="ARBA00022527"/>
    </source>
</evidence>
<keyword evidence="23" id="KW-1185">Reference proteome</keyword>
<feature type="compositionally biased region" description="Polar residues" evidence="18">
    <location>
        <begin position="276"/>
        <end position="285"/>
    </location>
</feature>
<keyword evidence="4" id="KW-0597">Phosphoprotein</keyword>
<dbReference type="SUPFAM" id="SSF57889">
    <property type="entry name" value="Cysteine-rich domain"/>
    <property type="match status" value="2"/>
</dbReference>
<keyword evidence="3" id="KW-0723">Serine/threonine-protein kinase</keyword>
<feature type="active site" description="Proton acceptor" evidence="15">
    <location>
        <position position="635"/>
    </location>
</feature>
<dbReference type="Pfam" id="PF00069">
    <property type="entry name" value="Pkinase"/>
    <property type="match status" value="1"/>
</dbReference>
<keyword evidence="10" id="KW-0418">Kinase</keyword>
<organism evidence="22 23">
    <name type="scientific">Heterodera trifolii</name>
    <dbReference type="NCBI Taxonomy" id="157864"/>
    <lineage>
        <taxon>Eukaryota</taxon>
        <taxon>Metazoa</taxon>
        <taxon>Ecdysozoa</taxon>
        <taxon>Nematoda</taxon>
        <taxon>Chromadorea</taxon>
        <taxon>Rhabditida</taxon>
        <taxon>Tylenchina</taxon>
        <taxon>Tylenchomorpha</taxon>
        <taxon>Tylenchoidea</taxon>
        <taxon>Heteroderidae</taxon>
        <taxon>Heteroderinae</taxon>
        <taxon>Heterodera</taxon>
    </lineage>
</organism>
<evidence type="ECO:0000256" key="12">
    <source>
        <dbReference type="ARBA" id="ARBA00022840"/>
    </source>
</evidence>
<feature type="domain" description="Protein kinase" evidence="19">
    <location>
        <begin position="511"/>
        <end position="770"/>
    </location>
</feature>
<evidence type="ECO:0000256" key="15">
    <source>
        <dbReference type="PIRSR" id="PIRSR000551-50"/>
    </source>
</evidence>
<dbReference type="CDD" id="cd20834">
    <property type="entry name" value="C1_nPKC_theta-like_rpt1"/>
    <property type="match status" value="1"/>
</dbReference>
<keyword evidence="8 16" id="KW-0547">Nucleotide-binding</keyword>
<dbReference type="Pfam" id="PF21494">
    <property type="entry name" value="PKC_C2"/>
    <property type="match status" value="1"/>
</dbReference>
<dbReference type="EMBL" id="JBICBT010000549">
    <property type="protein sequence ID" value="KAL3110164.1"/>
    <property type="molecule type" value="Genomic_DNA"/>
</dbReference>
<dbReference type="FunFam" id="3.30.200.20:FF:000103">
    <property type="entry name" value="Protein kinase C"/>
    <property type="match status" value="1"/>
</dbReference>
<protein>
    <recommendedName>
        <fullName evidence="2">protein kinase C</fullName>
        <ecNumber evidence="2">2.7.11.13</ecNumber>
    </recommendedName>
</protein>
<dbReference type="InterPro" id="IPR000961">
    <property type="entry name" value="AGC-kinase_C"/>
</dbReference>
<dbReference type="PIRSF" id="PIRSF000551">
    <property type="entry name" value="PKC_delta"/>
    <property type="match status" value="1"/>
</dbReference>
<feature type="region of interest" description="Disordered" evidence="18">
    <location>
        <begin position="54"/>
        <end position="130"/>
    </location>
</feature>
<accession>A0ABD2L4Y5</accession>
<evidence type="ECO:0000256" key="14">
    <source>
        <dbReference type="ARBA" id="ARBA00047470"/>
    </source>
</evidence>
<dbReference type="InterPro" id="IPR020454">
    <property type="entry name" value="DAG/PE-bd"/>
</dbReference>
<dbReference type="InterPro" id="IPR008271">
    <property type="entry name" value="Ser/Thr_kinase_AS"/>
</dbReference>
<evidence type="ECO:0000256" key="10">
    <source>
        <dbReference type="ARBA" id="ARBA00022777"/>
    </source>
</evidence>
<dbReference type="GO" id="GO:0004697">
    <property type="term" value="F:diacylglycerol-dependent serine/threonine kinase activity"/>
    <property type="evidence" value="ECO:0007669"/>
    <property type="project" value="UniProtKB-EC"/>
</dbReference>
<evidence type="ECO:0000256" key="13">
    <source>
        <dbReference type="ARBA" id="ARBA00047272"/>
    </source>
</evidence>
<dbReference type="InterPro" id="IPR046349">
    <property type="entry name" value="C1-like_sf"/>
</dbReference>
<dbReference type="GO" id="GO:0023051">
    <property type="term" value="P:regulation of signaling"/>
    <property type="evidence" value="ECO:0007669"/>
    <property type="project" value="UniProtKB-ARBA"/>
</dbReference>
<comment type="catalytic activity">
    <reaction evidence="13">
        <text>L-threonyl-[protein] + ATP = O-phospho-L-threonyl-[protein] + ADP + H(+)</text>
        <dbReference type="Rhea" id="RHEA:46608"/>
        <dbReference type="Rhea" id="RHEA-COMP:11060"/>
        <dbReference type="Rhea" id="RHEA-COMP:11605"/>
        <dbReference type="ChEBI" id="CHEBI:15378"/>
        <dbReference type="ChEBI" id="CHEBI:30013"/>
        <dbReference type="ChEBI" id="CHEBI:30616"/>
        <dbReference type="ChEBI" id="CHEBI:61977"/>
        <dbReference type="ChEBI" id="CHEBI:456216"/>
        <dbReference type="EC" id="2.7.11.13"/>
    </reaction>
</comment>
<evidence type="ECO:0000256" key="18">
    <source>
        <dbReference type="SAM" id="MobiDB-lite"/>
    </source>
</evidence>
<name>A0ABD2L4Y5_9BILA</name>
<dbReference type="FunFam" id="3.30.60.20:FF:000003">
    <property type="entry name" value="Protein kinase C delta"/>
    <property type="match status" value="1"/>
</dbReference>
<dbReference type="PROSITE" id="PS00479">
    <property type="entry name" value="ZF_DAG_PE_1"/>
    <property type="match status" value="1"/>
</dbReference>
<dbReference type="InterPro" id="IPR000719">
    <property type="entry name" value="Prot_kinase_dom"/>
</dbReference>
<evidence type="ECO:0000256" key="6">
    <source>
        <dbReference type="ARBA" id="ARBA00022723"/>
    </source>
</evidence>
<dbReference type="PROSITE" id="PS51285">
    <property type="entry name" value="AGC_KINASE_CTER"/>
    <property type="match status" value="1"/>
</dbReference>
<keyword evidence="6" id="KW-0479">Metal-binding</keyword>
<evidence type="ECO:0000256" key="8">
    <source>
        <dbReference type="ARBA" id="ARBA00022741"/>
    </source>
</evidence>
<dbReference type="Gene3D" id="3.30.60.20">
    <property type="match status" value="2"/>
</dbReference>
<dbReference type="InterPro" id="IPR014376">
    <property type="entry name" value="Prot_kin_PKC_delta"/>
</dbReference>
<keyword evidence="11" id="KW-0862">Zinc</keyword>
<evidence type="ECO:0000256" key="5">
    <source>
        <dbReference type="ARBA" id="ARBA00022679"/>
    </source>
</evidence>
<keyword evidence="12 16" id="KW-0067">ATP-binding</keyword>
<dbReference type="InterPro" id="IPR002219">
    <property type="entry name" value="PKC_DAG/PE"/>
</dbReference>
<dbReference type="PROSITE" id="PS50011">
    <property type="entry name" value="PROTEIN_KINASE_DOM"/>
    <property type="match status" value="1"/>
</dbReference>
<proteinExistence type="inferred from homology"/>
<dbReference type="AlphaFoldDB" id="A0ABD2L4Y5"/>
<gene>
    <name evidence="22" type="ORF">niasHT_015767</name>
</gene>
<dbReference type="Pfam" id="PF00130">
    <property type="entry name" value="C1_1"/>
    <property type="match status" value="2"/>
</dbReference>
<dbReference type="FunFam" id="1.10.510.10:FF:001541">
    <property type="entry name" value="Protein kinase C"/>
    <property type="match status" value="1"/>
</dbReference>
<dbReference type="EC" id="2.7.11.13" evidence="2"/>
<comment type="catalytic activity">
    <reaction evidence="14">
        <text>L-seryl-[protein] + ATP = O-phospho-L-seryl-[protein] + ADP + H(+)</text>
        <dbReference type="Rhea" id="RHEA:17989"/>
        <dbReference type="Rhea" id="RHEA-COMP:9863"/>
        <dbReference type="Rhea" id="RHEA-COMP:11604"/>
        <dbReference type="ChEBI" id="CHEBI:15378"/>
        <dbReference type="ChEBI" id="CHEBI:29999"/>
        <dbReference type="ChEBI" id="CHEBI:30616"/>
        <dbReference type="ChEBI" id="CHEBI:83421"/>
        <dbReference type="ChEBI" id="CHEBI:456216"/>
        <dbReference type="EC" id="2.7.11.13"/>
    </reaction>
</comment>
<dbReference type="PROSITE" id="PS00107">
    <property type="entry name" value="PROTEIN_KINASE_ATP"/>
    <property type="match status" value="1"/>
</dbReference>
<dbReference type="SUPFAM" id="SSF56112">
    <property type="entry name" value="Protein kinase-like (PK-like)"/>
    <property type="match status" value="1"/>
</dbReference>
<feature type="binding site" evidence="16 17">
    <location>
        <position position="540"/>
    </location>
    <ligand>
        <name>ATP</name>
        <dbReference type="ChEBI" id="CHEBI:30616"/>
    </ligand>
</feature>
<dbReference type="PROSITE" id="PS50081">
    <property type="entry name" value="ZF_DAG_PE_2"/>
    <property type="match status" value="2"/>
</dbReference>
<dbReference type="CDD" id="cd20837">
    <property type="entry name" value="C1_nPKC_theta-like_rpt2"/>
    <property type="match status" value="1"/>
</dbReference>
<dbReference type="InterPro" id="IPR017441">
    <property type="entry name" value="Protein_kinase_ATP_BS"/>
</dbReference>
<feature type="domain" description="AGC-kinase C-terminal" evidence="21">
    <location>
        <begin position="771"/>
        <end position="843"/>
    </location>
</feature>
<evidence type="ECO:0000259" key="19">
    <source>
        <dbReference type="PROSITE" id="PS50011"/>
    </source>
</evidence>
<evidence type="ECO:0000256" key="7">
    <source>
        <dbReference type="ARBA" id="ARBA00022737"/>
    </source>
</evidence>
<dbReference type="PRINTS" id="PR00008">
    <property type="entry name" value="DAGPEDOMAIN"/>
</dbReference>
<keyword evidence="9" id="KW-0863">Zinc-finger</keyword>
<reference evidence="22 23" key="1">
    <citation type="submission" date="2024-10" db="EMBL/GenBank/DDBJ databases">
        <authorList>
            <person name="Kim D."/>
        </authorList>
    </citation>
    <scope>NUCLEOTIDE SEQUENCE [LARGE SCALE GENOMIC DNA]</scope>
    <source>
        <strain evidence="22">BH-2024</strain>
    </source>
</reference>
<dbReference type="SMART" id="SM00109">
    <property type="entry name" value="C1"/>
    <property type="match status" value="2"/>
</dbReference>
<dbReference type="PANTHER" id="PTHR24351">
    <property type="entry name" value="RIBOSOMAL PROTEIN S6 KINASE"/>
    <property type="match status" value="1"/>
</dbReference>
<dbReference type="GO" id="GO:0008270">
    <property type="term" value="F:zinc ion binding"/>
    <property type="evidence" value="ECO:0007669"/>
    <property type="project" value="UniProtKB-KW"/>
</dbReference>
<feature type="domain" description="Phorbol-ester/DAG-type" evidence="20">
    <location>
        <begin position="309"/>
        <end position="359"/>
    </location>
</feature>
<evidence type="ECO:0000256" key="4">
    <source>
        <dbReference type="ARBA" id="ARBA00022553"/>
    </source>
</evidence>
<dbReference type="GO" id="GO:0005524">
    <property type="term" value="F:ATP binding"/>
    <property type="evidence" value="ECO:0007669"/>
    <property type="project" value="UniProtKB-UniRule"/>
</dbReference>
<evidence type="ECO:0000256" key="16">
    <source>
        <dbReference type="PIRSR" id="PIRSR000551-51"/>
    </source>
</evidence>
<dbReference type="Gene3D" id="2.60.40.150">
    <property type="entry name" value="C2 domain"/>
    <property type="match status" value="1"/>
</dbReference>
<dbReference type="InterPro" id="IPR017892">
    <property type="entry name" value="Pkinase_C"/>
</dbReference>
<dbReference type="PROSITE" id="PS00108">
    <property type="entry name" value="PROTEIN_KINASE_ST"/>
    <property type="match status" value="1"/>
</dbReference>
<evidence type="ECO:0000259" key="21">
    <source>
        <dbReference type="PROSITE" id="PS51285"/>
    </source>
</evidence>
<dbReference type="Gene3D" id="3.30.200.20">
    <property type="entry name" value="Phosphorylase Kinase, domain 1"/>
    <property type="match status" value="1"/>
</dbReference>
<comment type="similarity">
    <text evidence="1">Belongs to the protein kinase superfamily. AGC Ser/Thr protein kinase family. PKC subfamily.</text>
</comment>
<evidence type="ECO:0000313" key="22">
    <source>
        <dbReference type="EMBL" id="KAL3110164.1"/>
    </source>
</evidence>
<dbReference type="Proteomes" id="UP001620626">
    <property type="component" value="Unassembled WGS sequence"/>
</dbReference>
<keyword evidence="5" id="KW-0808">Transferase</keyword>
<feature type="compositionally biased region" description="Low complexity" evidence="18">
    <location>
        <begin position="78"/>
        <end position="95"/>
    </location>
</feature>
<evidence type="ECO:0000256" key="1">
    <source>
        <dbReference type="ARBA" id="ARBA00005490"/>
    </source>
</evidence>
<dbReference type="InterPro" id="IPR011009">
    <property type="entry name" value="Kinase-like_dom_sf"/>
</dbReference>
<feature type="region of interest" description="Disordered" evidence="18">
    <location>
        <begin position="269"/>
        <end position="292"/>
    </location>
</feature>
<evidence type="ECO:0000256" key="17">
    <source>
        <dbReference type="PROSITE-ProRule" id="PRU10141"/>
    </source>
</evidence>
<dbReference type="SMART" id="SM00220">
    <property type="entry name" value="S_TKc"/>
    <property type="match status" value="1"/>
</dbReference>
<feature type="domain" description="Phorbol-ester/DAG-type" evidence="20">
    <location>
        <begin position="381"/>
        <end position="431"/>
    </location>
</feature>
<dbReference type="Pfam" id="PF00433">
    <property type="entry name" value="Pkinase_C"/>
    <property type="match status" value="1"/>
</dbReference>
<dbReference type="SMART" id="SM00133">
    <property type="entry name" value="S_TK_X"/>
    <property type="match status" value="1"/>
</dbReference>